<evidence type="ECO:0000313" key="3">
    <source>
        <dbReference type="Proteomes" id="UP001065593"/>
    </source>
</evidence>
<dbReference type="InterPro" id="IPR046348">
    <property type="entry name" value="SIS_dom_sf"/>
</dbReference>
<dbReference type="Gene3D" id="3.40.50.10490">
    <property type="entry name" value="Glucose-6-phosphate isomerase like protein, domain 1"/>
    <property type="match status" value="1"/>
</dbReference>
<dbReference type="SUPFAM" id="SSF53697">
    <property type="entry name" value="SIS domain"/>
    <property type="match status" value="1"/>
</dbReference>
<dbReference type="InterPro" id="IPR001347">
    <property type="entry name" value="SIS_dom"/>
</dbReference>
<dbReference type="RefSeq" id="WP_264988247.1">
    <property type="nucleotide sequence ID" value="NZ_BRZA01000002.1"/>
</dbReference>
<dbReference type="InterPro" id="IPR035472">
    <property type="entry name" value="RpiR-like_SIS"/>
</dbReference>
<evidence type="ECO:0000259" key="1">
    <source>
        <dbReference type="PROSITE" id="PS51464"/>
    </source>
</evidence>
<gene>
    <name evidence="2" type="ORF">LYSBPC_16100</name>
</gene>
<evidence type="ECO:0000313" key="2">
    <source>
        <dbReference type="EMBL" id="GLC88483.1"/>
    </source>
</evidence>
<dbReference type="PROSITE" id="PS51464">
    <property type="entry name" value="SIS"/>
    <property type="match status" value="1"/>
</dbReference>
<dbReference type="InterPro" id="IPR050099">
    <property type="entry name" value="SIS_GmhA/DiaA_subfam"/>
</dbReference>
<feature type="domain" description="SIS" evidence="1">
    <location>
        <begin position="30"/>
        <end position="209"/>
    </location>
</feature>
<dbReference type="PANTHER" id="PTHR30390:SF7">
    <property type="entry name" value="PHOSPHOHEPTOSE ISOMERASE"/>
    <property type="match status" value="1"/>
</dbReference>
<organism evidence="2 3">
    <name type="scientific">Lysinibacillus piscis</name>
    <dbReference type="NCBI Taxonomy" id="2518931"/>
    <lineage>
        <taxon>Bacteria</taxon>
        <taxon>Bacillati</taxon>
        <taxon>Bacillota</taxon>
        <taxon>Bacilli</taxon>
        <taxon>Bacillales</taxon>
        <taxon>Bacillaceae</taxon>
        <taxon>Lysinibacillus</taxon>
    </lineage>
</organism>
<dbReference type="Proteomes" id="UP001065593">
    <property type="component" value="Unassembled WGS sequence"/>
</dbReference>
<comment type="caution">
    <text evidence="2">The sequence shown here is derived from an EMBL/GenBank/DDBJ whole genome shotgun (WGS) entry which is preliminary data.</text>
</comment>
<accession>A0ABQ5NJE6</accession>
<reference evidence="2" key="1">
    <citation type="submission" date="2022-08" db="EMBL/GenBank/DDBJ databases">
        <title>Draft genome sequence of Lysinibacillus sp. strain KH24.</title>
        <authorList>
            <person name="Kanbe H."/>
            <person name="Itoh H."/>
        </authorList>
    </citation>
    <scope>NUCLEOTIDE SEQUENCE</scope>
    <source>
        <strain evidence="2">KH24</strain>
    </source>
</reference>
<dbReference type="EMBL" id="BRZA01000002">
    <property type="protein sequence ID" value="GLC88483.1"/>
    <property type="molecule type" value="Genomic_DNA"/>
</dbReference>
<dbReference type="NCBIfam" id="NF002805">
    <property type="entry name" value="PRK02947.1"/>
    <property type="match status" value="1"/>
</dbReference>
<name>A0ABQ5NJE6_9BACI</name>
<proteinExistence type="predicted"/>
<sequence length="239" mass="26384">MDAYFKEIQHLLRMVEEAEETYLAEVAIIIGQKLQLGGIIHLFGCGHSQLLAQDAFYRAGGLVPIHPIIIEPLTIQAGAVIASNNEKDATLLARYKEQFDFQQEDVFIVISTSGRNNAPIDAALFAKEAGVLVLSLQSLAYHQQPSYHASGKRLEDIVDIVLDTHVPVGDGILSHNHLQYGPSSTVIGATILNVLFSKVLSYMASEGEELPIFESNNVQGDSAHNERMMANYQHRIKFK</sequence>
<keyword evidence="3" id="KW-1185">Reference proteome</keyword>
<protein>
    <recommendedName>
        <fullName evidence="1">SIS domain-containing protein</fullName>
    </recommendedName>
</protein>
<dbReference type="PANTHER" id="PTHR30390">
    <property type="entry name" value="SEDOHEPTULOSE 7-PHOSPHATE ISOMERASE / DNAA INITIATOR-ASSOCIATING FACTOR FOR REPLICATION INITIATION"/>
    <property type="match status" value="1"/>
</dbReference>
<dbReference type="Pfam" id="PF13580">
    <property type="entry name" value="SIS_2"/>
    <property type="match status" value="1"/>
</dbReference>
<dbReference type="CDD" id="cd05013">
    <property type="entry name" value="SIS_RpiR"/>
    <property type="match status" value="1"/>
</dbReference>